<dbReference type="SUPFAM" id="SSF103473">
    <property type="entry name" value="MFS general substrate transporter"/>
    <property type="match status" value="1"/>
</dbReference>
<feature type="region of interest" description="Disordered" evidence="7">
    <location>
        <begin position="508"/>
        <end position="530"/>
    </location>
</feature>
<dbReference type="RefSeq" id="WP_203962398.1">
    <property type="nucleotide sequence ID" value="NZ_AP023355.1"/>
</dbReference>
<evidence type="ECO:0000256" key="5">
    <source>
        <dbReference type="ARBA" id="ARBA00022989"/>
    </source>
</evidence>
<evidence type="ECO:0000256" key="2">
    <source>
        <dbReference type="ARBA" id="ARBA00022448"/>
    </source>
</evidence>
<keyword evidence="5 8" id="KW-1133">Transmembrane helix</keyword>
<dbReference type="PROSITE" id="PS50850">
    <property type="entry name" value="MFS"/>
    <property type="match status" value="1"/>
</dbReference>
<feature type="transmembrane region" description="Helical" evidence="8">
    <location>
        <begin position="477"/>
        <end position="500"/>
    </location>
</feature>
<feature type="transmembrane region" description="Helical" evidence="8">
    <location>
        <begin position="142"/>
        <end position="163"/>
    </location>
</feature>
<dbReference type="Pfam" id="PF07690">
    <property type="entry name" value="MFS_1"/>
    <property type="match status" value="1"/>
</dbReference>
<evidence type="ECO:0000256" key="1">
    <source>
        <dbReference type="ARBA" id="ARBA00004651"/>
    </source>
</evidence>
<feature type="transmembrane region" description="Helical" evidence="8">
    <location>
        <begin position="56"/>
        <end position="75"/>
    </location>
</feature>
<feature type="domain" description="Major facilitator superfamily (MFS) profile" evidence="9">
    <location>
        <begin position="15"/>
        <end position="504"/>
    </location>
</feature>
<reference evidence="10 11" key="1">
    <citation type="submission" date="2020-08" db="EMBL/GenBank/DDBJ databases">
        <title>Whole genome shotgun sequence of Actinocatenispora thailandica NBRC 105041.</title>
        <authorList>
            <person name="Komaki H."/>
            <person name="Tamura T."/>
        </authorList>
    </citation>
    <scope>NUCLEOTIDE SEQUENCE [LARGE SCALE GENOMIC DNA]</scope>
    <source>
        <strain evidence="10 11">NBRC 105041</strain>
    </source>
</reference>
<dbReference type="EMBL" id="AP023355">
    <property type="protein sequence ID" value="BCJ35954.1"/>
    <property type="molecule type" value="Genomic_DNA"/>
</dbReference>
<evidence type="ECO:0000256" key="4">
    <source>
        <dbReference type="ARBA" id="ARBA00022692"/>
    </source>
</evidence>
<dbReference type="PANTHER" id="PTHR42718:SF42">
    <property type="entry name" value="EXPORT PROTEIN"/>
    <property type="match status" value="1"/>
</dbReference>
<dbReference type="CDD" id="cd17321">
    <property type="entry name" value="MFS_MMR_MDR_like"/>
    <property type="match status" value="1"/>
</dbReference>
<protein>
    <submittedName>
        <fullName evidence="10">MFS transporter</fullName>
    </submittedName>
</protein>
<keyword evidence="2" id="KW-0813">Transport</keyword>
<dbReference type="AlphaFoldDB" id="A0A7R7DQJ1"/>
<evidence type="ECO:0000259" key="9">
    <source>
        <dbReference type="PROSITE" id="PS50850"/>
    </source>
</evidence>
<gene>
    <name evidence="10" type="ORF">Athai_34570</name>
</gene>
<feature type="transmembrane region" description="Helical" evidence="8">
    <location>
        <begin position="84"/>
        <end position="103"/>
    </location>
</feature>
<feature type="transmembrane region" description="Helical" evidence="8">
    <location>
        <begin position="203"/>
        <end position="223"/>
    </location>
</feature>
<feature type="transmembrane region" description="Helical" evidence="8">
    <location>
        <begin position="169"/>
        <end position="191"/>
    </location>
</feature>
<sequence length="530" mass="54833">MDAAENSGHPRRWLILGVMVVSLLVVVLDNTVLNVAMKVIADPKAGLGASQSQLEWAINAYTLVFAGLLFSFGILGDRHGRRRILIAGLVVFGLASLVSAYATSPGALIAARALMGLGGAAVMPATLSIISNVFDPRERARAIGIWGGSVGLAIAIGPILGGFLLEHFWWGSVFLINVPIVAIGLIAIVALVPESRNPNPGKIDIVGVLLSIAGLVALVYGVVHGGDHGDWGSPTVWGPLAAGVLILTGFVAYERRSSHPALDVTLFRDPRFSAAVGATGLMFFAAMGTFFFSVFYIQNVRGFSPLEAGLLMLPFAAAQVVFAPLSSRLVAQRGAKLVCTVGMVLVAFSLAGFTQLGADTPLWVLEVLFFVQGVGMANVTPPATEAIMSVLPRERAGVGSAIGNTVRQVGGALGVAVLGSVLASVYRGQITPHLTGLPDAARATAAESLPATDGVAAAMGPAGQSLIEPANQAFLSAMHAAAAGSAIVAVLGAAVVLRWLPGRYTAQHRQVPAQRSAPDRVAETVGSRRE</sequence>
<dbReference type="PRINTS" id="PR01036">
    <property type="entry name" value="TCRTETB"/>
</dbReference>
<accession>A0A7R7DQJ1</accession>
<dbReference type="Proteomes" id="UP000611640">
    <property type="component" value="Chromosome"/>
</dbReference>
<dbReference type="PANTHER" id="PTHR42718">
    <property type="entry name" value="MAJOR FACILITATOR SUPERFAMILY MULTIDRUG TRANSPORTER MFSC"/>
    <property type="match status" value="1"/>
</dbReference>
<evidence type="ECO:0000313" key="11">
    <source>
        <dbReference type="Proteomes" id="UP000611640"/>
    </source>
</evidence>
<keyword evidence="3" id="KW-1003">Cell membrane</keyword>
<keyword evidence="6 8" id="KW-0472">Membrane</keyword>
<feature type="transmembrane region" description="Helical" evidence="8">
    <location>
        <begin position="235"/>
        <end position="253"/>
    </location>
</feature>
<keyword evidence="4 8" id="KW-0812">Transmembrane</keyword>
<feature type="transmembrane region" description="Helical" evidence="8">
    <location>
        <begin position="308"/>
        <end position="325"/>
    </location>
</feature>
<feature type="transmembrane region" description="Helical" evidence="8">
    <location>
        <begin position="274"/>
        <end position="296"/>
    </location>
</feature>
<evidence type="ECO:0000256" key="6">
    <source>
        <dbReference type="ARBA" id="ARBA00023136"/>
    </source>
</evidence>
<comment type="subcellular location">
    <subcellularLocation>
        <location evidence="1">Cell membrane</location>
        <topology evidence="1">Multi-pass membrane protein</topology>
    </subcellularLocation>
</comment>
<organism evidence="10 11">
    <name type="scientific">Actinocatenispora thailandica</name>
    <dbReference type="NCBI Taxonomy" id="227318"/>
    <lineage>
        <taxon>Bacteria</taxon>
        <taxon>Bacillati</taxon>
        <taxon>Actinomycetota</taxon>
        <taxon>Actinomycetes</taxon>
        <taxon>Micromonosporales</taxon>
        <taxon>Micromonosporaceae</taxon>
        <taxon>Actinocatenispora</taxon>
    </lineage>
</organism>
<dbReference type="NCBIfam" id="TIGR00711">
    <property type="entry name" value="efflux_EmrB"/>
    <property type="match status" value="1"/>
</dbReference>
<evidence type="ECO:0000313" key="10">
    <source>
        <dbReference type="EMBL" id="BCJ35954.1"/>
    </source>
</evidence>
<dbReference type="GO" id="GO:0022857">
    <property type="term" value="F:transmembrane transporter activity"/>
    <property type="evidence" value="ECO:0007669"/>
    <property type="project" value="InterPro"/>
</dbReference>
<dbReference type="KEGG" id="atl:Athai_34570"/>
<dbReference type="InterPro" id="IPR020846">
    <property type="entry name" value="MFS_dom"/>
</dbReference>
<dbReference type="Gene3D" id="1.20.1720.10">
    <property type="entry name" value="Multidrug resistance protein D"/>
    <property type="match status" value="1"/>
</dbReference>
<keyword evidence="11" id="KW-1185">Reference proteome</keyword>
<feature type="transmembrane region" description="Helical" evidence="8">
    <location>
        <begin position="109"/>
        <end position="130"/>
    </location>
</feature>
<proteinExistence type="predicted"/>
<feature type="transmembrane region" description="Helical" evidence="8">
    <location>
        <begin position="337"/>
        <end position="358"/>
    </location>
</feature>
<dbReference type="GO" id="GO:0005886">
    <property type="term" value="C:plasma membrane"/>
    <property type="evidence" value="ECO:0007669"/>
    <property type="project" value="UniProtKB-SubCell"/>
</dbReference>
<dbReference type="InterPro" id="IPR004638">
    <property type="entry name" value="EmrB-like"/>
</dbReference>
<evidence type="ECO:0000256" key="3">
    <source>
        <dbReference type="ARBA" id="ARBA00022475"/>
    </source>
</evidence>
<name>A0A7R7DQJ1_9ACTN</name>
<dbReference type="InterPro" id="IPR011701">
    <property type="entry name" value="MFS"/>
</dbReference>
<feature type="compositionally biased region" description="Basic and acidic residues" evidence="7">
    <location>
        <begin position="517"/>
        <end position="530"/>
    </location>
</feature>
<evidence type="ECO:0000256" key="8">
    <source>
        <dbReference type="SAM" id="Phobius"/>
    </source>
</evidence>
<dbReference type="Gene3D" id="1.20.1250.20">
    <property type="entry name" value="MFS general substrate transporter like domains"/>
    <property type="match status" value="1"/>
</dbReference>
<feature type="transmembrane region" description="Helical" evidence="8">
    <location>
        <begin position="12"/>
        <end position="36"/>
    </location>
</feature>
<dbReference type="InterPro" id="IPR036259">
    <property type="entry name" value="MFS_trans_sf"/>
</dbReference>
<evidence type="ECO:0000256" key="7">
    <source>
        <dbReference type="SAM" id="MobiDB-lite"/>
    </source>
</evidence>